<reference evidence="2 3" key="1">
    <citation type="submission" date="2020-10" db="EMBL/GenBank/DDBJ databases">
        <authorList>
            <person name="Castelo-Branco R."/>
            <person name="Eusebio N."/>
            <person name="Adriana R."/>
            <person name="Vieira A."/>
            <person name="Brugerolle De Fraissinette N."/>
            <person name="Rezende De Castro R."/>
            <person name="Schneider M.P."/>
            <person name="Vasconcelos V."/>
            <person name="Leao P.N."/>
        </authorList>
    </citation>
    <scope>NUCLEOTIDE SEQUENCE [LARGE SCALE GENOMIC DNA]</scope>
    <source>
        <strain evidence="2 3">LEGE 00031</strain>
    </source>
</reference>
<dbReference type="SUPFAM" id="SSF53098">
    <property type="entry name" value="Ribonuclease H-like"/>
    <property type="match status" value="1"/>
</dbReference>
<organism evidence="2 3">
    <name type="scientific">Synechocystis salina LEGE 00031</name>
    <dbReference type="NCBI Taxonomy" id="1828736"/>
    <lineage>
        <taxon>Bacteria</taxon>
        <taxon>Bacillati</taxon>
        <taxon>Cyanobacteriota</taxon>
        <taxon>Cyanophyceae</taxon>
        <taxon>Synechococcales</taxon>
        <taxon>Merismopediaceae</taxon>
        <taxon>Synechocystis</taxon>
    </lineage>
</organism>
<evidence type="ECO:0000259" key="1">
    <source>
        <dbReference type="Pfam" id="PF11074"/>
    </source>
</evidence>
<sequence length="498" mass="57088">MESATMSFPISKTYFLAGLHCPKRLWLSICRPEDASPMSLAAEQRIKQGKAIGVAARESFKNGILVDGSLKYCLEKSWELTVVVAGQGVECLFEPAFLYDDILVRCDVLRRLPSGNWEIIEVKSATKLKDEHIADLTLQHYVLEGLGLTVEKTSLMVVNPMARNWSVVQERFCYQDVTAAVVRWRQQLPQKLAEFRKLLTEPTAPQVPIGSHCDRPYRCPFKDHCWQNVPPISIFDIPLLKQDKLQRLMASNIWDLEDIPADFPLTQRQRAFIDRMTEAKPQIDHDLLRRLLGQIPLDQPLYFFDVETHSSAIPRFAGLHPYERCIFQYSCHRLNVDGSLEHFEYLHTENSDPRLPLLISLIHHIGDRGSVVVYNQSFEKGVLQQLAAAYPNYGSKINQIIDRLWDLQVVFKKAYFHPGFQGSYSLKKVLPVMVPQLCHDDLAIKSGNEAPLVWEALLECSLPDRRAEMAQQLRDYCGLDTLGMVRIYQVLQQELRVN</sequence>
<comment type="caution">
    <text evidence="2">The sequence shown here is derived from an EMBL/GenBank/DDBJ whole genome shotgun (WGS) entry which is preliminary data.</text>
</comment>
<name>A0ABR9VRN8_9SYNC</name>
<accession>A0ABR9VRN8</accession>
<dbReference type="InterPro" id="IPR012337">
    <property type="entry name" value="RNaseH-like_sf"/>
</dbReference>
<dbReference type="InterPro" id="IPR021301">
    <property type="entry name" value="DUF2779"/>
</dbReference>
<dbReference type="Gene3D" id="3.90.320.10">
    <property type="match status" value="1"/>
</dbReference>
<protein>
    <submittedName>
        <fullName evidence="2">DUF2779 domain-containing protein</fullName>
    </submittedName>
</protein>
<feature type="domain" description="DUF2779" evidence="1">
    <location>
        <begin position="302"/>
        <end position="425"/>
    </location>
</feature>
<gene>
    <name evidence="2" type="ORF">IQ217_09075</name>
</gene>
<proteinExistence type="predicted"/>
<evidence type="ECO:0000313" key="2">
    <source>
        <dbReference type="EMBL" id="MBE9253992.1"/>
    </source>
</evidence>
<dbReference type="RefSeq" id="WP_194019700.1">
    <property type="nucleotide sequence ID" value="NZ_JADEVV010000021.1"/>
</dbReference>
<evidence type="ECO:0000313" key="3">
    <source>
        <dbReference type="Proteomes" id="UP000658720"/>
    </source>
</evidence>
<dbReference type="Pfam" id="PF11074">
    <property type="entry name" value="DUF2779"/>
    <property type="match status" value="1"/>
</dbReference>
<dbReference type="Proteomes" id="UP000658720">
    <property type="component" value="Unassembled WGS sequence"/>
</dbReference>
<dbReference type="EMBL" id="JADEVV010000021">
    <property type="protein sequence ID" value="MBE9253992.1"/>
    <property type="molecule type" value="Genomic_DNA"/>
</dbReference>
<dbReference type="InterPro" id="IPR011604">
    <property type="entry name" value="PDDEXK-like_dom_sf"/>
</dbReference>
<keyword evidence="3" id="KW-1185">Reference proteome</keyword>